<gene>
    <name evidence="8" type="ORF">RM540_14815</name>
</gene>
<comment type="similarity">
    <text evidence="2">Belongs to the PhoH family.</text>
</comment>
<evidence type="ECO:0000313" key="8">
    <source>
        <dbReference type="EMBL" id="MDT0633026.1"/>
    </source>
</evidence>
<evidence type="ECO:0000256" key="6">
    <source>
        <dbReference type="ARBA" id="ARBA00039970"/>
    </source>
</evidence>
<keyword evidence="4" id="KW-0547">Nucleotide-binding</keyword>
<proteinExistence type="inferred from homology"/>
<keyword evidence="9" id="KW-1185">Reference proteome</keyword>
<dbReference type="Proteomes" id="UP001267426">
    <property type="component" value="Unassembled WGS sequence"/>
</dbReference>
<sequence>MAESPESVERTIEISGAEPLLLFGFNDVYLRRIEAAFADTRLVARGDRLKLKGPSDQVDQIERVIGELVVILNRNGNLTENDVDTILDLARVGTGLQRRGGQDAILFTPQGGTIKAKTPGQARLVESARQSDIAFAVGPAGTGKTYTAVALAVSALKSRQVKKIVLTRPAVEAGESLGFLPGGFRDKVDPYLRPLYDALEDMIDSEKLRSYLERNIVEIVPLAYMRGRTLNTSFVILDEAQNATGGQMKMFLTRLGAGSRAIVTGDATQTDLPARAQSGLVQARSILEGVDGIAFVDFSKEDVVRHKLVKDIIEAYEKAGTGS</sequence>
<accession>A0ABU3BUQ5</accession>
<keyword evidence="3" id="KW-0963">Cytoplasm</keyword>
<protein>
    <recommendedName>
        <fullName evidence="6">PhoH-like protein</fullName>
    </recommendedName>
</protein>
<dbReference type="InterPro" id="IPR027417">
    <property type="entry name" value="P-loop_NTPase"/>
</dbReference>
<dbReference type="PANTHER" id="PTHR30473">
    <property type="entry name" value="PROTEIN PHOH"/>
    <property type="match status" value="1"/>
</dbReference>
<dbReference type="Gene3D" id="3.40.50.300">
    <property type="entry name" value="P-loop containing nucleotide triphosphate hydrolases"/>
    <property type="match status" value="1"/>
</dbReference>
<comment type="caution">
    <text evidence="8">The sequence shown here is derived from an EMBL/GenBank/DDBJ whole genome shotgun (WGS) entry which is preliminary data.</text>
</comment>
<keyword evidence="5" id="KW-0067">ATP-binding</keyword>
<dbReference type="RefSeq" id="WP_311665508.1">
    <property type="nucleotide sequence ID" value="NZ_JAVRHT010000047.1"/>
</dbReference>
<evidence type="ECO:0000256" key="2">
    <source>
        <dbReference type="ARBA" id="ARBA00010393"/>
    </source>
</evidence>
<comment type="subcellular location">
    <subcellularLocation>
        <location evidence="1">Cytoplasm</location>
    </subcellularLocation>
</comment>
<organism evidence="8 9">
    <name type="scientific">Rubrivirga litoralis</name>
    <dbReference type="NCBI Taxonomy" id="3075598"/>
    <lineage>
        <taxon>Bacteria</taxon>
        <taxon>Pseudomonadati</taxon>
        <taxon>Rhodothermota</taxon>
        <taxon>Rhodothermia</taxon>
        <taxon>Rhodothermales</taxon>
        <taxon>Rubricoccaceae</taxon>
        <taxon>Rubrivirga</taxon>
    </lineage>
</organism>
<evidence type="ECO:0000256" key="1">
    <source>
        <dbReference type="ARBA" id="ARBA00004496"/>
    </source>
</evidence>
<evidence type="ECO:0000259" key="7">
    <source>
        <dbReference type="Pfam" id="PF02562"/>
    </source>
</evidence>
<evidence type="ECO:0000256" key="4">
    <source>
        <dbReference type="ARBA" id="ARBA00022741"/>
    </source>
</evidence>
<dbReference type="InterPro" id="IPR051451">
    <property type="entry name" value="PhoH2-like"/>
</dbReference>
<dbReference type="PANTHER" id="PTHR30473:SF1">
    <property type="entry name" value="PHOH-LIKE PROTEIN"/>
    <property type="match status" value="1"/>
</dbReference>
<evidence type="ECO:0000313" key="9">
    <source>
        <dbReference type="Proteomes" id="UP001267426"/>
    </source>
</evidence>
<dbReference type="SUPFAM" id="SSF52540">
    <property type="entry name" value="P-loop containing nucleoside triphosphate hydrolases"/>
    <property type="match status" value="1"/>
</dbReference>
<evidence type="ECO:0000256" key="5">
    <source>
        <dbReference type="ARBA" id="ARBA00022840"/>
    </source>
</evidence>
<dbReference type="InterPro" id="IPR003714">
    <property type="entry name" value="PhoH"/>
</dbReference>
<evidence type="ECO:0000256" key="3">
    <source>
        <dbReference type="ARBA" id="ARBA00022490"/>
    </source>
</evidence>
<name>A0ABU3BUQ5_9BACT</name>
<reference evidence="8 9" key="1">
    <citation type="submission" date="2023-09" db="EMBL/GenBank/DDBJ databases">
        <authorList>
            <person name="Rey-Velasco X."/>
        </authorList>
    </citation>
    <scope>NUCLEOTIDE SEQUENCE [LARGE SCALE GENOMIC DNA]</scope>
    <source>
        <strain evidence="8 9">F394</strain>
    </source>
</reference>
<dbReference type="Pfam" id="PF02562">
    <property type="entry name" value="PhoH"/>
    <property type="match status" value="1"/>
</dbReference>
<dbReference type="EMBL" id="JAVRHT010000047">
    <property type="protein sequence ID" value="MDT0633026.1"/>
    <property type="molecule type" value="Genomic_DNA"/>
</dbReference>
<feature type="domain" description="PhoH-like protein" evidence="7">
    <location>
        <begin position="114"/>
        <end position="317"/>
    </location>
</feature>